<evidence type="ECO:0000313" key="9">
    <source>
        <dbReference type="EMBL" id="AIG28556.1"/>
    </source>
</evidence>
<feature type="transmembrane region" description="Helical" evidence="7">
    <location>
        <begin position="236"/>
        <end position="262"/>
    </location>
</feature>
<dbReference type="eggNOG" id="COG0601">
    <property type="taxonomic scope" value="Bacteria"/>
</dbReference>
<evidence type="ECO:0000256" key="6">
    <source>
        <dbReference type="ARBA" id="ARBA00023136"/>
    </source>
</evidence>
<dbReference type="PANTHER" id="PTHR43163">
    <property type="entry name" value="DIPEPTIDE TRANSPORT SYSTEM PERMEASE PROTEIN DPPB-RELATED"/>
    <property type="match status" value="1"/>
</dbReference>
<comment type="subcellular location">
    <subcellularLocation>
        <location evidence="1 7">Cell membrane</location>
        <topology evidence="1 7">Multi-pass membrane protein</topology>
    </subcellularLocation>
</comment>
<evidence type="ECO:0000259" key="8">
    <source>
        <dbReference type="PROSITE" id="PS50928"/>
    </source>
</evidence>
<dbReference type="KEGG" id="blr:BRLA_c042810"/>
<dbReference type="HOGENOM" id="CLU_036879_1_2_9"/>
<dbReference type="PANTHER" id="PTHR43163:SF6">
    <property type="entry name" value="DIPEPTIDE TRANSPORT SYSTEM PERMEASE PROTEIN DPPB-RELATED"/>
    <property type="match status" value="1"/>
</dbReference>
<keyword evidence="5 7" id="KW-1133">Transmembrane helix</keyword>
<dbReference type="GO" id="GO:0055085">
    <property type="term" value="P:transmembrane transport"/>
    <property type="evidence" value="ECO:0007669"/>
    <property type="project" value="InterPro"/>
</dbReference>
<comment type="similarity">
    <text evidence="7">Belongs to the binding-protein-dependent transport system permease family.</text>
</comment>
<dbReference type="Proteomes" id="UP000005850">
    <property type="component" value="Chromosome"/>
</dbReference>
<dbReference type="Pfam" id="PF19300">
    <property type="entry name" value="BPD_transp_1_N"/>
    <property type="match status" value="1"/>
</dbReference>
<feature type="transmembrane region" description="Helical" evidence="7">
    <location>
        <begin position="134"/>
        <end position="156"/>
    </location>
</feature>
<evidence type="ECO:0000256" key="7">
    <source>
        <dbReference type="RuleBase" id="RU363032"/>
    </source>
</evidence>
<dbReference type="GO" id="GO:0005886">
    <property type="term" value="C:plasma membrane"/>
    <property type="evidence" value="ECO:0007669"/>
    <property type="project" value="UniProtKB-SubCell"/>
</dbReference>
<accession>A0A075RAX1</accession>
<name>A0A075RAX1_BRELA</name>
<evidence type="ECO:0000256" key="2">
    <source>
        <dbReference type="ARBA" id="ARBA00022448"/>
    </source>
</evidence>
<gene>
    <name evidence="9" type="primary">gsiC_2</name>
    <name evidence="9" type="ORF">BRLA_c042810</name>
</gene>
<protein>
    <submittedName>
        <fullName evidence="9">Glutathione transport system permease protein GsiC</fullName>
    </submittedName>
</protein>
<keyword evidence="4 7" id="KW-0812">Transmembrane</keyword>
<feature type="transmembrane region" description="Helical" evidence="7">
    <location>
        <begin position="282"/>
        <end position="308"/>
    </location>
</feature>
<feature type="transmembrane region" description="Helical" evidence="7">
    <location>
        <begin position="182"/>
        <end position="200"/>
    </location>
</feature>
<dbReference type="SUPFAM" id="SSF161098">
    <property type="entry name" value="MetI-like"/>
    <property type="match status" value="1"/>
</dbReference>
<keyword evidence="10" id="KW-1185">Reference proteome</keyword>
<keyword evidence="2 7" id="KW-0813">Transport</keyword>
<evidence type="ECO:0000313" key="10">
    <source>
        <dbReference type="Proteomes" id="UP000005850"/>
    </source>
</evidence>
<dbReference type="EMBL" id="CP007806">
    <property type="protein sequence ID" value="AIG28556.1"/>
    <property type="molecule type" value="Genomic_DNA"/>
</dbReference>
<evidence type="ECO:0000256" key="3">
    <source>
        <dbReference type="ARBA" id="ARBA00022475"/>
    </source>
</evidence>
<evidence type="ECO:0000256" key="1">
    <source>
        <dbReference type="ARBA" id="ARBA00004651"/>
    </source>
</evidence>
<keyword evidence="3" id="KW-1003">Cell membrane</keyword>
<organism evidence="9 10">
    <name type="scientific">Brevibacillus laterosporus LMG 15441</name>
    <dbReference type="NCBI Taxonomy" id="1042163"/>
    <lineage>
        <taxon>Bacteria</taxon>
        <taxon>Bacillati</taxon>
        <taxon>Bacillota</taxon>
        <taxon>Bacilli</taxon>
        <taxon>Bacillales</taxon>
        <taxon>Paenibacillaceae</taxon>
        <taxon>Brevibacillus</taxon>
    </lineage>
</organism>
<feature type="transmembrane region" description="Helical" evidence="7">
    <location>
        <begin position="101"/>
        <end position="122"/>
    </location>
</feature>
<sequence>MFSFIAKRILQSIPMLFFISIVCFALIKLAPGDPLQAFITPKMSLEDIERIRHNMGLDRPGYVQYLMWLKNVFMGDFGYSLINHRPVLTQVIERLPATAGLMGASILLSVLLAIPLGLLAGANRNKWIDSILNMFSYVGISIPAFWFAMLLIYFFAIKLHLLPSMGIRTIGVTSTWDVIKHGILPCLVLSFGQLSVYMRYIRSNTIGQLKEDYVQIQYAYGSTRWQILFRHVLKNVLLPIITLLGMSLPDLIAGAIITETVFSWPGIGSLSIKAAFGFDYPIIMAITMFTSVLLIIGNLLADILYSVVDPRIRAWR</sequence>
<proteinExistence type="inferred from homology"/>
<dbReference type="AlphaFoldDB" id="A0A075RAX1"/>
<dbReference type="InterPro" id="IPR045621">
    <property type="entry name" value="BPD_transp_1_N"/>
</dbReference>
<dbReference type="CDD" id="cd06261">
    <property type="entry name" value="TM_PBP2"/>
    <property type="match status" value="1"/>
</dbReference>
<dbReference type="STRING" id="1042163.BRLA_c042810"/>
<keyword evidence="6 7" id="KW-0472">Membrane</keyword>
<dbReference type="InterPro" id="IPR035906">
    <property type="entry name" value="MetI-like_sf"/>
</dbReference>
<evidence type="ECO:0000256" key="4">
    <source>
        <dbReference type="ARBA" id="ARBA00022692"/>
    </source>
</evidence>
<dbReference type="Gene3D" id="1.10.3720.10">
    <property type="entry name" value="MetI-like"/>
    <property type="match status" value="1"/>
</dbReference>
<reference evidence="9 10" key="1">
    <citation type="journal article" date="2011" name="J. Bacteriol.">
        <title>Genome sequence of Brevibacillus laterosporus LMG 15441, a pathogen of invertebrates.</title>
        <authorList>
            <person name="Djukic M."/>
            <person name="Poehlein A."/>
            <person name="Thurmer A."/>
            <person name="Daniel R."/>
        </authorList>
    </citation>
    <scope>NUCLEOTIDE SEQUENCE [LARGE SCALE GENOMIC DNA]</scope>
    <source>
        <strain evidence="9 10">LMG 15441</strain>
    </source>
</reference>
<dbReference type="Pfam" id="PF00528">
    <property type="entry name" value="BPD_transp_1"/>
    <property type="match status" value="1"/>
</dbReference>
<dbReference type="PROSITE" id="PS50928">
    <property type="entry name" value="ABC_TM1"/>
    <property type="match status" value="1"/>
</dbReference>
<evidence type="ECO:0000256" key="5">
    <source>
        <dbReference type="ARBA" id="ARBA00022989"/>
    </source>
</evidence>
<dbReference type="RefSeq" id="WP_003334415.1">
    <property type="nucleotide sequence ID" value="NZ_CP007806.1"/>
</dbReference>
<feature type="domain" description="ABC transmembrane type-1" evidence="8">
    <location>
        <begin position="95"/>
        <end position="301"/>
    </location>
</feature>
<dbReference type="InterPro" id="IPR000515">
    <property type="entry name" value="MetI-like"/>
</dbReference>